<dbReference type="InterPro" id="IPR036938">
    <property type="entry name" value="PAP2/HPO_sf"/>
</dbReference>
<dbReference type="Proteomes" id="UP000308037">
    <property type="component" value="Unassembled WGS sequence"/>
</dbReference>
<comment type="subcellular location">
    <subcellularLocation>
        <location evidence="1">Cell membrane</location>
        <topology evidence="1">Multi-pass membrane protein</topology>
    </subcellularLocation>
</comment>
<dbReference type="PANTHER" id="PTHR14969:SF62">
    <property type="entry name" value="DECAPRENYLPHOSPHORYL-5-PHOSPHORIBOSE PHOSPHATASE RV3807C-RELATED"/>
    <property type="match status" value="1"/>
</dbReference>
<evidence type="ECO:0000313" key="10">
    <source>
        <dbReference type="Proteomes" id="UP000308037"/>
    </source>
</evidence>
<organism evidence="9 10">
    <name type="scientific">Natronomonas salsuginis</name>
    <dbReference type="NCBI Taxonomy" id="2217661"/>
    <lineage>
        <taxon>Archaea</taxon>
        <taxon>Methanobacteriati</taxon>
        <taxon>Methanobacteriota</taxon>
        <taxon>Stenosarchaea group</taxon>
        <taxon>Halobacteria</taxon>
        <taxon>Halobacteriales</taxon>
        <taxon>Natronomonadaceae</taxon>
        <taxon>Natronomonas</taxon>
    </lineage>
</organism>
<evidence type="ECO:0000256" key="1">
    <source>
        <dbReference type="ARBA" id="ARBA00004651"/>
    </source>
</evidence>
<reference evidence="9 10" key="1">
    <citation type="submission" date="2019-04" db="EMBL/GenBank/DDBJ databases">
        <title>Natronomonas sp. F20-122 a newhaloarchaeon isolated from a saline saltern of Isla Bacuta, Huelva, Spain.</title>
        <authorList>
            <person name="Duran-Viseras A."/>
            <person name="Sanchez-Porro C."/>
            <person name="Ventosa A."/>
        </authorList>
    </citation>
    <scope>NUCLEOTIDE SEQUENCE [LARGE SCALE GENOMIC DNA]</scope>
    <source>
        <strain evidence="9 10">F20-122</strain>
    </source>
</reference>
<comment type="caution">
    <text evidence="9">The sequence shown here is derived from an EMBL/GenBank/DDBJ whole genome shotgun (WGS) entry which is preliminary data.</text>
</comment>
<dbReference type="GO" id="GO:0016787">
    <property type="term" value="F:hydrolase activity"/>
    <property type="evidence" value="ECO:0007669"/>
    <property type="project" value="UniProtKB-KW"/>
</dbReference>
<dbReference type="EMBL" id="QKNX01000003">
    <property type="protein sequence ID" value="TKR25580.1"/>
    <property type="molecule type" value="Genomic_DNA"/>
</dbReference>
<keyword evidence="4" id="KW-0378">Hydrolase</keyword>
<dbReference type="AlphaFoldDB" id="A0A4U5J8Z2"/>
<dbReference type="GO" id="GO:0005886">
    <property type="term" value="C:plasma membrane"/>
    <property type="evidence" value="ECO:0007669"/>
    <property type="project" value="UniProtKB-SubCell"/>
</dbReference>
<protein>
    <submittedName>
        <fullName evidence="9">Phosphatase PAP2 family protein</fullName>
    </submittedName>
</protein>
<feature type="transmembrane region" description="Helical" evidence="7">
    <location>
        <begin position="63"/>
        <end position="84"/>
    </location>
</feature>
<gene>
    <name evidence="9" type="ORF">DM868_09170</name>
</gene>
<accession>A0A4U5J8Z2</accession>
<feature type="domain" description="Phosphatidic acid phosphatase type 2/haloperoxidase" evidence="8">
    <location>
        <begin position="63"/>
        <end position="169"/>
    </location>
</feature>
<evidence type="ECO:0000256" key="4">
    <source>
        <dbReference type="ARBA" id="ARBA00022801"/>
    </source>
</evidence>
<dbReference type="SUPFAM" id="SSF48317">
    <property type="entry name" value="Acid phosphatase/Vanadium-dependent haloperoxidase"/>
    <property type="match status" value="1"/>
</dbReference>
<evidence type="ECO:0000256" key="6">
    <source>
        <dbReference type="ARBA" id="ARBA00023136"/>
    </source>
</evidence>
<sequence>MVQLLGELFEYVLAIDALTVELILELRHPILTNLMTSVTGLGSVAAGLAVVGLFYLAEWREEFLVTLIALSITAVVVAVLMTVVQRPFPTQPVCLTDGAGTPTTSFPSGHAAAVTAYAMVARNSDELPFRSVATLAAVVAVSRIYLGTHFLSDTVAGIAIGIASVMIAERVLACTDLDAVFRKLPQ</sequence>
<keyword evidence="3 7" id="KW-0812">Transmembrane</keyword>
<keyword evidence="10" id="KW-1185">Reference proteome</keyword>
<keyword evidence="2" id="KW-1003">Cell membrane</keyword>
<dbReference type="Pfam" id="PF01569">
    <property type="entry name" value="PAP2"/>
    <property type="match status" value="1"/>
</dbReference>
<feature type="transmembrane region" description="Helical" evidence="7">
    <location>
        <begin position="34"/>
        <end position="56"/>
    </location>
</feature>
<dbReference type="OrthoDB" id="10182at2157"/>
<dbReference type="PANTHER" id="PTHR14969">
    <property type="entry name" value="SPHINGOSINE-1-PHOSPHATE PHOSPHOHYDROLASE"/>
    <property type="match status" value="1"/>
</dbReference>
<evidence type="ECO:0000259" key="8">
    <source>
        <dbReference type="SMART" id="SM00014"/>
    </source>
</evidence>
<dbReference type="Gene3D" id="1.20.144.10">
    <property type="entry name" value="Phosphatidic acid phosphatase type 2/haloperoxidase"/>
    <property type="match status" value="1"/>
</dbReference>
<dbReference type="RefSeq" id="WP_137276580.1">
    <property type="nucleotide sequence ID" value="NZ_QKNX01000003.1"/>
</dbReference>
<evidence type="ECO:0000256" key="7">
    <source>
        <dbReference type="SAM" id="Phobius"/>
    </source>
</evidence>
<evidence type="ECO:0000313" key="9">
    <source>
        <dbReference type="EMBL" id="TKR25580.1"/>
    </source>
</evidence>
<proteinExistence type="predicted"/>
<evidence type="ECO:0000256" key="3">
    <source>
        <dbReference type="ARBA" id="ARBA00022692"/>
    </source>
</evidence>
<dbReference type="InterPro" id="IPR000326">
    <property type="entry name" value="PAP2/HPO"/>
</dbReference>
<evidence type="ECO:0000256" key="5">
    <source>
        <dbReference type="ARBA" id="ARBA00022989"/>
    </source>
</evidence>
<keyword evidence="5 7" id="KW-1133">Transmembrane helix</keyword>
<keyword evidence="6 7" id="KW-0472">Membrane</keyword>
<name>A0A4U5J8Z2_9EURY</name>
<evidence type="ECO:0000256" key="2">
    <source>
        <dbReference type="ARBA" id="ARBA00022475"/>
    </source>
</evidence>
<dbReference type="SMART" id="SM00014">
    <property type="entry name" value="acidPPc"/>
    <property type="match status" value="1"/>
</dbReference>